<feature type="transmembrane region" description="Helical" evidence="12">
    <location>
        <begin position="256"/>
        <end position="289"/>
    </location>
</feature>
<evidence type="ECO:0000256" key="6">
    <source>
        <dbReference type="ARBA" id="ARBA00022692"/>
    </source>
</evidence>
<evidence type="ECO:0000256" key="2">
    <source>
        <dbReference type="ARBA" id="ARBA00011262"/>
    </source>
</evidence>
<keyword evidence="7 12" id="KW-1133">Transmembrane helix</keyword>
<dbReference type="GO" id="GO:0005886">
    <property type="term" value="C:plasma membrane"/>
    <property type="evidence" value="ECO:0007669"/>
    <property type="project" value="UniProtKB-SubCell"/>
</dbReference>
<evidence type="ECO:0000256" key="7">
    <source>
        <dbReference type="ARBA" id="ARBA00022989"/>
    </source>
</evidence>
<evidence type="ECO:0000256" key="3">
    <source>
        <dbReference type="ARBA" id="ARBA00022448"/>
    </source>
</evidence>
<evidence type="ECO:0000256" key="4">
    <source>
        <dbReference type="ARBA" id="ARBA00022475"/>
    </source>
</evidence>
<feature type="transmembrane region" description="Helical" evidence="12">
    <location>
        <begin position="223"/>
        <end position="244"/>
    </location>
</feature>
<evidence type="ECO:0000256" key="8">
    <source>
        <dbReference type="ARBA" id="ARBA00023136"/>
    </source>
</evidence>
<sequence length="353" mass="36443">MSAVSFPAAAPWRERLLQRESLLLLIIVAIVLMVGARAPVFLTWRTALDVANDSAILAILVMGQMLVLLTRGVDLSVASNLALTGMLCALAGRHWPALGAPALIALAMAIGAALGALNGWLVTRFLLPSIVVTLGTMSVYRGAIFVVSGGAWVSDHQIHPAIKALPRETWLGLPALPWLAAAVVLLVWWLLTWRREGRDLYAFGGHPSAAVVAGIPGPRRLMLAYTLSGVCAGLAGLLWVGRYAIAFTELAAGFELTVIAACVIGGVSIGGGVGSVAGAVLGVLFIGVINGALPVIQVSPFWQQAIAGAVILISVVLNSRAGRQAGRQILEVGGPAAPTPSIHSRPAGQGAAA</sequence>
<evidence type="ECO:0000256" key="9">
    <source>
        <dbReference type="ARBA" id="ARBA00025439"/>
    </source>
</evidence>
<evidence type="ECO:0000256" key="10">
    <source>
        <dbReference type="ARBA" id="ARBA00039382"/>
    </source>
</evidence>
<accession>A0A318H625</accession>
<comment type="caution">
    <text evidence="13">The sequence shown here is derived from an EMBL/GenBank/DDBJ whole genome shotgun (WGS) entry which is preliminary data.</text>
</comment>
<comment type="function">
    <text evidence="9">Part of the ABC transporter complex LsrABCD involved in autoinducer 2 (AI-2) import. Probably responsible for the translocation of the substrate across the membrane.</text>
</comment>
<evidence type="ECO:0000313" key="13">
    <source>
        <dbReference type="EMBL" id="PXW99417.1"/>
    </source>
</evidence>
<evidence type="ECO:0000256" key="12">
    <source>
        <dbReference type="SAM" id="Phobius"/>
    </source>
</evidence>
<reference evidence="13 14" key="1">
    <citation type="submission" date="2018-05" db="EMBL/GenBank/DDBJ databases">
        <title>Genomic Encyclopedia of Type Strains, Phase IV (KMG-IV): sequencing the most valuable type-strain genomes for metagenomic binning, comparative biology and taxonomic classification.</title>
        <authorList>
            <person name="Goeker M."/>
        </authorList>
    </citation>
    <scope>NUCLEOTIDE SEQUENCE [LARGE SCALE GENOMIC DNA]</scope>
    <source>
        <strain evidence="13 14">DSM 566</strain>
    </source>
</reference>
<dbReference type="RefSeq" id="WP_110398989.1">
    <property type="nucleotide sequence ID" value="NZ_QJJS01000001.1"/>
</dbReference>
<evidence type="ECO:0000256" key="11">
    <source>
        <dbReference type="SAM" id="MobiDB-lite"/>
    </source>
</evidence>
<dbReference type="InterPro" id="IPR001851">
    <property type="entry name" value="ABC_transp_permease"/>
</dbReference>
<feature type="transmembrane region" description="Helical" evidence="12">
    <location>
        <begin position="301"/>
        <end position="319"/>
    </location>
</feature>
<feature type="transmembrane region" description="Helical" evidence="12">
    <location>
        <begin position="130"/>
        <end position="153"/>
    </location>
</feature>
<keyword evidence="4" id="KW-1003">Cell membrane</keyword>
<evidence type="ECO:0000256" key="1">
    <source>
        <dbReference type="ARBA" id="ARBA00004651"/>
    </source>
</evidence>
<feature type="region of interest" description="Disordered" evidence="11">
    <location>
        <begin position="332"/>
        <end position="353"/>
    </location>
</feature>
<evidence type="ECO:0000313" key="14">
    <source>
        <dbReference type="Proteomes" id="UP000247811"/>
    </source>
</evidence>
<name>A0A318H625_9BURK</name>
<dbReference type="AlphaFoldDB" id="A0A318H625"/>
<feature type="transmembrane region" description="Helical" evidence="12">
    <location>
        <begin position="21"/>
        <end position="42"/>
    </location>
</feature>
<dbReference type="CDD" id="cd06579">
    <property type="entry name" value="TM_PBP1_transp_AraH_like"/>
    <property type="match status" value="1"/>
</dbReference>
<dbReference type="GO" id="GO:0022857">
    <property type="term" value="F:transmembrane transporter activity"/>
    <property type="evidence" value="ECO:0007669"/>
    <property type="project" value="InterPro"/>
</dbReference>
<evidence type="ECO:0000256" key="5">
    <source>
        <dbReference type="ARBA" id="ARBA00022519"/>
    </source>
</evidence>
<organism evidence="13 14">
    <name type="scientific">Sphaerotilus hippei</name>
    <dbReference type="NCBI Taxonomy" id="744406"/>
    <lineage>
        <taxon>Bacteria</taxon>
        <taxon>Pseudomonadati</taxon>
        <taxon>Pseudomonadota</taxon>
        <taxon>Betaproteobacteria</taxon>
        <taxon>Burkholderiales</taxon>
        <taxon>Sphaerotilaceae</taxon>
        <taxon>Sphaerotilus</taxon>
    </lineage>
</organism>
<protein>
    <recommendedName>
        <fullName evidence="10">Autoinducer 2 import system permease protein LsrC</fullName>
    </recommendedName>
</protein>
<gene>
    <name evidence="13" type="ORF">C7444_101247</name>
</gene>
<proteinExistence type="predicted"/>
<keyword evidence="6 12" id="KW-0812">Transmembrane</keyword>
<dbReference type="OrthoDB" id="9799990at2"/>
<feature type="transmembrane region" description="Helical" evidence="12">
    <location>
        <begin position="102"/>
        <end position="123"/>
    </location>
</feature>
<comment type="subunit">
    <text evidence="2">The complex is composed of two ATP-binding proteins (LsrA), two transmembrane proteins (LsrC and LsrD) and a solute-binding protein (LsrB).</text>
</comment>
<dbReference type="EMBL" id="QJJS01000001">
    <property type="protein sequence ID" value="PXW99417.1"/>
    <property type="molecule type" value="Genomic_DNA"/>
</dbReference>
<dbReference type="Pfam" id="PF02653">
    <property type="entry name" value="BPD_transp_2"/>
    <property type="match status" value="1"/>
</dbReference>
<keyword evidence="3" id="KW-0813">Transport</keyword>
<dbReference type="PANTHER" id="PTHR32196">
    <property type="entry name" value="ABC TRANSPORTER PERMEASE PROTEIN YPHD-RELATED-RELATED"/>
    <property type="match status" value="1"/>
</dbReference>
<feature type="transmembrane region" description="Helical" evidence="12">
    <location>
        <begin position="173"/>
        <end position="193"/>
    </location>
</feature>
<keyword evidence="14" id="KW-1185">Reference proteome</keyword>
<feature type="transmembrane region" description="Helical" evidence="12">
    <location>
        <begin position="54"/>
        <end position="70"/>
    </location>
</feature>
<dbReference type="Proteomes" id="UP000247811">
    <property type="component" value="Unassembled WGS sequence"/>
</dbReference>
<comment type="subcellular location">
    <subcellularLocation>
        <location evidence="1">Cell membrane</location>
        <topology evidence="1">Multi-pass membrane protein</topology>
    </subcellularLocation>
</comment>
<dbReference type="PANTHER" id="PTHR32196:SF29">
    <property type="entry name" value="AUTOINDUCER 2 IMPORT SYSTEM PERMEASE PROTEIN LSRC"/>
    <property type="match status" value="1"/>
</dbReference>
<keyword evidence="8 12" id="KW-0472">Membrane</keyword>
<keyword evidence="5" id="KW-0997">Cell inner membrane</keyword>